<reference evidence="2 3" key="1">
    <citation type="journal article" date="2014" name="Agronomy (Basel)">
        <title>A Draft Genome Sequence for Ensete ventricosum, the Drought-Tolerant Tree Against Hunger.</title>
        <authorList>
            <person name="Harrison J."/>
            <person name="Moore K.A."/>
            <person name="Paszkiewicz K."/>
            <person name="Jones T."/>
            <person name="Grant M."/>
            <person name="Ambacheew D."/>
            <person name="Muzemil S."/>
            <person name="Studholme D.J."/>
        </authorList>
    </citation>
    <scope>NUCLEOTIDE SEQUENCE [LARGE SCALE GENOMIC DNA]</scope>
</reference>
<name>A0A427ADQ0_ENSVE</name>
<accession>A0A427ADQ0</accession>
<comment type="caution">
    <text evidence="2">The sequence shown here is derived from an EMBL/GenBank/DDBJ whole genome shotgun (WGS) entry which is preliminary data.</text>
</comment>
<feature type="region of interest" description="Disordered" evidence="1">
    <location>
        <begin position="95"/>
        <end position="118"/>
    </location>
</feature>
<dbReference type="AlphaFoldDB" id="A0A427ADQ0"/>
<dbReference type="Proteomes" id="UP000287651">
    <property type="component" value="Unassembled WGS sequence"/>
</dbReference>
<protein>
    <submittedName>
        <fullName evidence="2">Uncharacterized protein</fullName>
    </submittedName>
</protein>
<evidence type="ECO:0000313" key="2">
    <source>
        <dbReference type="EMBL" id="RRT74316.1"/>
    </source>
</evidence>
<sequence length="118" mass="13042">MPASTFHSREVACRIPCLKAAVPRPRHGDTHHIPSHLACLGFSLFHYMTLQICRPPALPLRLYSDPFLGSLLPLVLARVTTGQIELAFVGDDATGLSSQQHPKHSKHNISHQAAKHNR</sequence>
<dbReference type="EMBL" id="AMZH03002810">
    <property type="protein sequence ID" value="RRT74316.1"/>
    <property type="molecule type" value="Genomic_DNA"/>
</dbReference>
<organism evidence="2 3">
    <name type="scientific">Ensete ventricosum</name>
    <name type="common">Abyssinian banana</name>
    <name type="synonym">Musa ensete</name>
    <dbReference type="NCBI Taxonomy" id="4639"/>
    <lineage>
        <taxon>Eukaryota</taxon>
        <taxon>Viridiplantae</taxon>
        <taxon>Streptophyta</taxon>
        <taxon>Embryophyta</taxon>
        <taxon>Tracheophyta</taxon>
        <taxon>Spermatophyta</taxon>
        <taxon>Magnoliopsida</taxon>
        <taxon>Liliopsida</taxon>
        <taxon>Zingiberales</taxon>
        <taxon>Musaceae</taxon>
        <taxon>Ensete</taxon>
    </lineage>
</organism>
<evidence type="ECO:0000313" key="3">
    <source>
        <dbReference type="Proteomes" id="UP000287651"/>
    </source>
</evidence>
<proteinExistence type="predicted"/>
<evidence type="ECO:0000256" key="1">
    <source>
        <dbReference type="SAM" id="MobiDB-lite"/>
    </source>
</evidence>
<feature type="compositionally biased region" description="Basic residues" evidence="1">
    <location>
        <begin position="101"/>
        <end position="118"/>
    </location>
</feature>
<gene>
    <name evidence="2" type="ORF">B296_00019660</name>
</gene>